<dbReference type="InterPro" id="IPR052317">
    <property type="entry name" value="Viral_replicn-host_int_reg"/>
</dbReference>
<accession>A0A2B4SSW4</accession>
<feature type="compositionally biased region" description="Basic residues" evidence="1">
    <location>
        <begin position="540"/>
        <end position="556"/>
    </location>
</feature>
<dbReference type="PANTHER" id="PTHR44665">
    <property type="entry name" value="DNAJ HOMOLOG SUBFAMILY C MEMBER 14"/>
    <property type="match status" value="1"/>
</dbReference>
<protein>
    <submittedName>
        <fullName evidence="3">DnaJ-like subfamily C member 14</fullName>
    </submittedName>
</protein>
<organism evidence="3 4">
    <name type="scientific">Stylophora pistillata</name>
    <name type="common">Smooth cauliflower coral</name>
    <dbReference type="NCBI Taxonomy" id="50429"/>
    <lineage>
        <taxon>Eukaryota</taxon>
        <taxon>Metazoa</taxon>
        <taxon>Cnidaria</taxon>
        <taxon>Anthozoa</taxon>
        <taxon>Hexacorallia</taxon>
        <taxon>Scleractinia</taxon>
        <taxon>Astrocoeniina</taxon>
        <taxon>Pocilloporidae</taxon>
        <taxon>Stylophora</taxon>
    </lineage>
</organism>
<dbReference type="Gene3D" id="1.10.287.110">
    <property type="entry name" value="DnaJ domain"/>
    <property type="match status" value="1"/>
</dbReference>
<evidence type="ECO:0000313" key="3">
    <source>
        <dbReference type="EMBL" id="PFX32189.1"/>
    </source>
</evidence>
<feature type="compositionally biased region" description="Basic and acidic residues" evidence="1">
    <location>
        <begin position="489"/>
        <end position="503"/>
    </location>
</feature>
<dbReference type="InterPro" id="IPR032843">
    <property type="entry name" value="Jiv"/>
</dbReference>
<dbReference type="Pfam" id="PF00226">
    <property type="entry name" value="DnaJ"/>
    <property type="match status" value="1"/>
</dbReference>
<keyword evidence="4" id="KW-1185">Reference proteome</keyword>
<dbReference type="InterPro" id="IPR001623">
    <property type="entry name" value="DnaJ_domain"/>
</dbReference>
<dbReference type="InterPro" id="IPR018253">
    <property type="entry name" value="DnaJ_domain_CS"/>
</dbReference>
<dbReference type="SMART" id="SM00271">
    <property type="entry name" value="DnaJ"/>
    <property type="match status" value="1"/>
</dbReference>
<feature type="compositionally biased region" description="Basic and acidic residues" evidence="1">
    <location>
        <begin position="557"/>
        <end position="567"/>
    </location>
</feature>
<dbReference type="Pfam" id="PF14901">
    <property type="entry name" value="Jiv90"/>
    <property type="match status" value="1"/>
</dbReference>
<dbReference type="InterPro" id="IPR036869">
    <property type="entry name" value="J_dom_sf"/>
</dbReference>
<feature type="region of interest" description="Disordered" evidence="1">
    <location>
        <begin position="160"/>
        <end position="216"/>
    </location>
</feature>
<feature type="region of interest" description="Disordered" evidence="1">
    <location>
        <begin position="404"/>
        <end position="567"/>
    </location>
</feature>
<dbReference type="PRINTS" id="PR00625">
    <property type="entry name" value="JDOMAIN"/>
</dbReference>
<reference evidence="4" key="1">
    <citation type="journal article" date="2017" name="bioRxiv">
        <title>Comparative analysis of the genomes of Stylophora pistillata and Acropora digitifera provides evidence for extensive differences between species of corals.</title>
        <authorList>
            <person name="Voolstra C.R."/>
            <person name="Li Y."/>
            <person name="Liew Y.J."/>
            <person name="Baumgarten S."/>
            <person name="Zoccola D."/>
            <person name="Flot J.-F."/>
            <person name="Tambutte S."/>
            <person name="Allemand D."/>
            <person name="Aranda M."/>
        </authorList>
    </citation>
    <scope>NUCLEOTIDE SEQUENCE [LARGE SCALE GENOMIC DNA]</scope>
</reference>
<feature type="compositionally biased region" description="Basic and acidic residues" evidence="1">
    <location>
        <begin position="314"/>
        <end position="323"/>
    </location>
</feature>
<feature type="compositionally biased region" description="Low complexity" evidence="1">
    <location>
        <begin position="431"/>
        <end position="442"/>
    </location>
</feature>
<feature type="compositionally biased region" description="Polar residues" evidence="1">
    <location>
        <begin position="184"/>
        <end position="207"/>
    </location>
</feature>
<dbReference type="EMBL" id="LSMT01000026">
    <property type="protein sequence ID" value="PFX32189.1"/>
    <property type="molecule type" value="Genomic_DNA"/>
</dbReference>
<feature type="compositionally biased region" description="Basic and acidic residues" evidence="1">
    <location>
        <begin position="457"/>
        <end position="473"/>
    </location>
</feature>
<dbReference type="PROSITE" id="PS00636">
    <property type="entry name" value="DNAJ_1"/>
    <property type="match status" value="1"/>
</dbReference>
<feature type="compositionally biased region" description="Basic and acidic residues" evidence="1">
    <location>
        <begin position="511"/>
        <end position="539"/>
    </location>
</feature>
<feature type="compositionally biased region" description="Polar residues" evidence="1">
    <location>
        <begin position="444"/>
        <end position="456"/>
    </location>
</feature>
<dbReference type="CDD" id="cd06257">
    <property type="entry name" value="DnaJ"/>
    <property type="match status" value="1"/>
</dbReference>
<evidence type="ECO:0000313" key="4">
    <source>
        <dbReference type="Proteomes" id="UP000225706"/>
    </source>
</evidence>
<evidence type="ECO:0000259" key="2">
    <source>
        <dbReference type="PROSITE" id="PS50076"/>
    </source>
</evidence>
<evidence type="ECO:0000256" key="1">
    <source>
        <dbReference type="SAM" id="MobiDB-lite"/>
    </source>
</evidence>
<name>A0A2B4SSW4_STYPI</name>
<feature type="region of interest" description="Disordered" evidence="1">
    <location>
        <begin position="289"/>
        <end position="323"/>
    </location>
</feature>
<feature type="compositionally biased region" description="Basic and acidic residues" evidence="1">
    <location>
        <begin position="409"/>
        <end position="420"/>
    </location>
</feature>
<dbReference type="PANTHER" id="PTHR44665:SF1">
    <property type="entry name" value="DNAJ HOMOLOG SUBFAMILY C MEMBER 14"/>
    <property type="match status" value="1"/>
</dbReference>
<gene>
    <name evidence="3" type="primary">Dnajc14</name>
    <name evidence="3" type="ORF">AWC38_SpisGene2994</name>
</gene>
<dbReference type="PROSITE" id="PS50076">
    <property type="entry name" value="DNAJ_2"/>
    <property type="match status" value="1"/>
</dbReference>
<feature type="compositionally biased region" description="Polar residues" evidence="1">
    <location>
        <begin position="289"/>
        <end position="298"/>
    </location>
</feature>
<sequence length="810" mass="91567">MEASEKFSSDERSERAEKFYDQALLLVDCCKIPEAIRLFEKACQLKPDCEVYKETLDYFQANADVLDNKPQPLSFASVSRPKSSCGKTKQKSYFADWNVQNVRGKDPDVSPCSHSHVDEQAAIDNPWATYVNRSYRKKTTPSSPIDGLTEIDLPQMSEDMWYSSGSQSSKQDLEHKDGDEVDSFFSSSLNTPISSQEALNEDSSVCNHKQEDHSDDLVDDFIGQREKYPKGHYDDSGNYDEDLDSRFLEELCAAREMAPDDWAEYYDMLNNDLKEESSCCESDVLNQGVSTPLENSDSFGGVTDIKDKKQRNNSGKEKANSKKPESKISCDICSKCGQLKEGRPQPCNATKNRIHFVNGTCISSTNSSMNNCTCNRKNGQSGKTPLSASQQEFYRNLQNYFGNGKAKSVKTDSKARKESSRGGMDANCGTSSDSSFSSNGLSKVKSTQNVTESNKCNVKDSKHSVDFSSKEQLTDEVGGLGSSFSKGGMMKDKKSFGEGRFHQESFSGGSKVDDKVESDTKSSIDTEHVKSFKERTDSHRRSRFKAGTKSKVSHRVKSVDATETRRPLDTHVRESVLCVPSDATEDDIRKQYRKLAVLIHPDKNTHPQADEAFKTLANAFDILSDPEKRASYDVEAAWKMRAEERQERYGRHTSPEQFFADLGKKMQEMQNSLPCNVCDGKHRRYNTDRFILTARYCSRCNTRHAAKEGDLWAESSFLGYKLHFYACMEGEIFDVTEWAACQGIGRVEANPHTVHLKLKTRQTQQSGFNSRSEERDFENFMRAFFGQFGPEEDRFHGPNKQRKKKRKKKH</sequence>
<dbReference type="OrthoDB" id="1507364at2759"/>
<proteinExistence type="predicted"/>
<feature type="compositionally biased region" description="Basic residues" evidence="1">
    <location>
        <begin position="797"/>
        <end position="810"/>
    </location>
</feature>
<dbReference type="AlphaFoldDB" id="A0A2B4SSW4"/>
<dbReference type="Proteomes" id="UP000225706">
    <property type="component" value="Unassembled WGS sequence"/>
</dbReference>
<dbReference type="STRING" id="50429.A0A2B4SSW4"/>
<feature type="region of interest" description="Disordered" evidence="1">
    <location>
        <begin position="789"/>
        <end position="810"/>
    </location>
</feature>
<dbReference type="SUPFAM" id="SSF46565">
    <property type="entry name" value="Chaperone J-domain"/>
    <property type="match status" value="1"/>
</dbReference>
<feature type="domain" description="J" evidence="2">
    <location>
        <begin position="572"/>
        <end position="636"/>
    </location>
</feature>
<comment type="caution">
    <text evidence="3">The sequence shown here is derived from an EMBL/GenBank/DDBJ whole genome shotgun (WGS) entry which is preliminary data.</text>
</comment>